<organism evidence="1 2">
    <name type="scientific">Streblomastix strix</name>
    <dbReference type="NCBI Taxonomy" id="222440"/>
    <lineage>
        <taxon>Eukaryota</taxon>
        <taxon>Metamonada</taxon>
        <taxon>Preaxostyla</taxon>
        <taxon>Oxymonadida</taxon>
        <taxon>Streblomastigidae</taxon>
        <taxon>Streblomastix</taxon>
    </lineage>
</organism>
<dbReference type="AlphaFoldDB" id="A0A5J4QJX7"/>
<sequence>ITAPEPQTDNDGTIRLTKVTLSNKLLTKDYDTGGITAENNGQQKLAPFIQAKGKLIVISDVLFESLNFVRSSGIDIQGSSGVFNHQVIIERSNFQVLNTGDKSSFLNSQGSTLVAKNSNIFGIKGDSKNKNYSPKQNAVAPETCEWDTGAVNVADGVGFFESTIFRDLSQGALKVGSLGIVTLKDTVRFYGNKVTDTTEIDKGFRRNIYCAGDANGQAQLSAS</sequence>
<evidence type="ECO:0008006" key="3">
    <source>
        <dbReference type="Google" id="ProtNLM"/>
    </source>
</evidence>
<evidence type="ECO:0000313" key="1">
    <source>
        <dbReference type="EMBL" id="KAA6321161.1"/>
    </source>
</evidence>
<proteinExistence type="predicted"/>
<reference evidence="1 2" key="1">
    <citation type="submission" date="2019-03" db="EMBL/GenBank/DDBJ databases">
        <title>Single cell metagenomics reveals metabolic interactions within the superorganism composed of flagellate Streblomastix strix and complex community of Bacteroidetes bacteria on its surface.</title>
        <authorList>
            <person name="Treitli S.C."/>
            <person name="Kolisko M."/>
            <person name="Husnik F."/>
            <person name="Keeling P."/>
            <person name="Hampl V."/>
        </authorList>
    </citation>
    <scope>NUCLEOTIDE SEQUENCE [LARGE SCALE GENOMIC DNA]</scope>
    <source>
        <strain evidence="1">ST1C</strain>
    </source>
</reference>
<name>A0A5J4QJX7_9EUKA</name>
<comment type="caution">
    <text evidence="1">The sequence shown here is derived from an EMBL/GenBank/DDBJ whole genome shotgun (WGS) entry which is preliminary data.</text>
</comment>
<feature type="non-terminal residue" evidence="1">
    <location>
        <position position="223"/>
    </location>
</feature>
<dbReference type="Proteomes" id="UP000324800">
    <property type="component" value="Unassembled WGS sequence"/>
</dbReference>
<feature type="non-terminal residue" evidence="1">
    <location>
        <position position="1"/>
    </location>
</feature>
<protein>
    <recommendedName>
        <fullName evidence="3">Right handed beta helix domain-containing protein</fullName>
    </recommendedName>
</protein>
<dbReference type="EMBL" id="SNRW01045326">
    <property type="protein sequence ID" value="KAA6321161.1"/>
    <property type="molecule type" value="Genomic_DNA"/>
</dbReference>
<accession>A0A5J4QJX7</accession>
<evidence type="ECO:0000313" key="2">
    <source>
        <dbReference type="Proteomes" id="UP000324800"/>
    </source>
</evidence>
<gene>
    <name evidence="1" type="ORF">EZS28_054591</name>
</gene>